<evidence type="ECO:0000256" key="4">
    <source>
        <dbReference type="SAM" id="MobiDB-lite"/>
    </source>
</evidence>
<dbReference type="AlphaFoldDB" id="A0A7N6ATM3"/>
<feature type="region of interest" description="Disordered" evidence="4">
    <location>
        <begin position="1"/>
        <end position="23"/>
    </location>
</feature>
<dbReference type="Gene3D" id="2.60.40.10">
    <property type="entry name" value="Immunoglobulins"/>
    <property type="match status" value="1"/>
</dbReference>
<keyword evidence="2" id="KW-1015">Disulfide bond</keyword>
<name>A0A7N6ATM3_ANATE</name>
<dbReference type="InterPro" id="IPR050412">
    <property type="entry name" value="Ig-like_Receptors_ImmuneReg"/>
</dbReference>
<reference evidence="6" key="3">
    <citation type="submission" date="2025-09" db="UniProtKB">
        <authorList>
            <consortium name="Ensembl"/>
        </authorList>
    </citation>
    <scope>IDENTIFICATION</scope>
</reference>
<dbReference type="SUPFAM" id="SSF48726">
    <property type="entry name" value="Immunoglobulin"/>
    <property type="match status" value="1"/>
</dbReference>
<dbReference type="GO" id="GO:0002764">
    <property type="term" value="P:immune response-regulating signaling pathway"/>
    <property type="evidence" value="ECO:0007669"/>
    <property type="project" value="TreeGrafter"/>
</dbReference>
<dbReference type="InterPro" id="IPR007110">
    <property type="entry name" value="Ig-like_dom"/>
</dbReference>
<dbReference type="InterPro" id="IPR013783">
    <property type="entry name" value="Ig-like_fold"/>
</dbReference>
<evidence type="ECO:0000313" key="7">
    <source>
        <dbReference type="Proteomes" id="UP000265040"/>
    </source>
</evidence>
<gene>
    <name evidence="6" type="primary">LAMTOR3</name>
</gene>
<dbReference type="FunFam" id="2.60.40.10:FF:000049">
    <property type="entry name" value="Leukocyte immunoglobulin-like receptor subfamily B member 1"/>
    <property type="match status" value="1"/>
</dbReference>
<dbReference type="PANTHER" id="PTHR11738:SF186">
    <property type="entry name" value="OSTEOCLAST-ASSOCIATED IMMUNOGLOBULIN-LIKE RECEPTOR"/>
    <property type="match status" value="1"/>
</dbReference>
<dbReference type="InterPro" id="IPR036179">
    <property type="entry name" value="Ig-like_dom_sf"/>
</dbReference>
<dbReference type="GO" id="GO:0007166">
    <property type="term" value="P:cell surface receptor signaling pathway"/>
    <property type="evidence" value="ECO:0007669"/>
    <property type="project" value="UniProtKB-ARBA"/>
</dbReference>
<reference evidence="6" key="2">
    <citation type="submission" date="2025-08" db="UniProtKB">
        <authorList>
            <consortium name="Ensembl"/>
        </authorList>
    </citation>
    <scope>IDENTIFICATION</scope>
</reference>
<evidence type="ECO:0000313" key="6">
    <source>
        <dbReference type="Ensembl" id="ENSATEP00000052979.1"/>
    </source>
</evidence>
<dbReference type="GeneTree" id="ENSGT01030000234785"/>
<reference evidence="6" key="1">
    <citation type="submission" date="2021-04" db="EMBL/GenBank/DDBJ databases">
        <authorList>
            <consortium name="Wellcome Sanger Institute Data Sharing"/>
        </authorList>
    </citation>
    <scope>NUCLEOTIDE SEQUENCE [LARGE SCALE GENOMIC DNA]</scope>
</reference>
<dbReference type="Ensembl" id="ENSATET00000072279.1">
    <property type="protein sequence ID" value="ENSATEP00000052979.1"/>
    <property type="gene ID" value="ENSATEG00000029291.1"/>
</dbReference>
<dbReference type="OrthoDB" id="8921166at2759"/>
<organism evidence="6 7">
    <name type="scientific">Anabas testudineus</name>
    <name type="common">Climbing perch</name>
    <name type="synonym">Anthias testudineus</name>
    <dbReference type="NCBI Taxonomy" id="64144"/>
    <lineage>
        <taxon>Eukaryota</taxon>
        <taxon>Metazoa</taxon>
        <taxon>Chordata</taxon>
        <taxon>Craniata</taxon>
        <taxon>Vertebrata</taxon>
        <taxon>Euteleostomi</taxon>
        <taxon>Actinopterygii</taxon>
        <taxon>Neopterygii</taxon>
        <taxon>Teleostei</taxon>
        <taxon>Neoteleostei</taxon>
        <taxon>Acanthomorphata</taxon>
        <taxon>Anabantaria</taxon>
        <taxon>Anabantiformes</taxon>
        <taxon>Anabantoidei</taxon>
        <taxon>Anabantidae</taxon>
        <taxon>Anabas</taxon>
    </lineage>
</organism>
<feature type="domain" description="Ig-like" evidence="5">
    <location>
        <begin position="22"/>
        <end position="106"/>
    </location>
</feature>
<feature type="compositionally biased region" description="Polar residues" evidence="4">
    <location>
        <begin position="1"/>
        <end position="15"/>
    </location>
</feature>
<dbReference type="InParanoid" id="A0A7N6ATM3"/>
<dbReference type="PROSITE" id="PS50835">
    <property type="entry name" value="IG_LIKE"/>
    <property type="match status" value="1"/>
</dbReference>
<evidence type="ECO:0000259" key="5">
    <source>
        <dbReference type="PROSITE" id="PS50835"/>
    </source>
</evidence>
<keyword evidence="3" id="KW-0393">Immunoglobulin domain</keyword>
<keyword evidence="1" id="KW-0732">Signal</keyword>
<dbReference type="Proteomes" id="UP000265040">
    <property type="component" value="Chromosome 8"/>
</dbReference>
<evidence type="ECO:0000256" key="1">
    <source>
        <dbReference type="ARBA" id="ARBA00022729"/>
    </source>
</evidence>
<keyword evidence="7" id="KW-1185">Reference proteome</keyword>
<proteinExistence type="predicted"/>
<evidence type="ECO:0000256" key="2">
    <source>
        <dbReference type="ARBA" id="ARBA00023157"/>
    </source>
</evidence>
<accession>A0A7N6ATM3</accession>
<dbReference type="InterPro" id="IPR013151">
    <property type="entry name" value="Immunoglobulin_dom"/>
</dbReference>
<evidence type="ECO:0000256" key="3">
    <source>
        <dbReference type="ARBA" id="ARBA00023319"/>
    </source>
</evidence>
<sequence length="130" mass="14175">MSTGLHPSATKNLITDPSLPKPSISMNPAGEVNWGQDVGITCSISTQLLGGTFILQKTSGSFRKTQTSSTNSATFNIPKVNFDNEGSYQCQYEKRTESQTFRSNLSDSVRISQRAVSSEKAHNSHVTKFV</sequence>
<dbReference type="Pfam" id="PF00047">
    <property type="entry name" value="ig"/>
    <property type="match status" value="1"/>
</dbReference>
<dbReference type="PANTHER" id="PTHR11738">
    <property type="entry name" value="MHC CLASS I NK CELL RECEPTOR"/>
    <property type="match status" value="1"/>
</dbReference>
<protein>
    <recommendedName>
        <fullName evidence="5">Ig-like domain-containing protein</fullName>
    </recommendedName>
</protein>